<protein>
    <submittedName>
        <fullName evidence="2">Uncharacterized protein</fullName>
    </submittedName>
</protein>
<name>A0AAV3B377_PYXAD</name>
<comment type="caution">
    <text evidence="2">The sequence shown here is derived from an EMBL/GenBank/DDBJ whole genome shotgun (WGS) entry which is preliminary data.</text>
</comment>
<evidence type="ECO:0000313" key="3">
    <source>
        <dbReference type="Proteomes" id="UP001181693"/>
    </source>
</evidence>
<organism evidence="2 3">
    <name type="scientific">Pyxicephalus adspersus</name>
    <name type="common">African bullfrog</name>
    <dbReference type="NCBI Taxonomy" id="30357"/>
    <lineage>
        <taxon>Eukaryota</taxon>
        <taxon>Metazoa</taxon>
        <taxon>Chordata</taxon>
        <taxon>Craniata</taxon>
        <taxon>Vertebrata</taxon>
        <taxon>Euteleostomi</taxon>
        <taxon>Amphibia</taxon>
        <taxon>Batrachia</taxon>
        <taxon>Anura</taxon>
        <taxon>Neobatrachia</taxon>
        <taxon>Ranoidea</taxon>
        <taxon>Pyxicephalidae</taxon>
        <taxon>Pyxicephalinae</taxon>
        <taxon>Pyxicephalus</taxon>
    </lineage>
</organism>
<evidence type="ECO:0000313" key="2">
    <source>
        <dbReference type="EMBL" id="DBA32030.1"/>
    </source>
</evidence>
<feature type="compositionally biased region" description="Polar residues" evidence="1">
    <location>
        <begin position="25"/>
        <end position="41"/>
    </location>
</feature>
<sequence length="88" mass="9712">MLLIDASSLVSPTTKVIIVSKGSMKSNDGVQGAGTRSTSSGEPVKKHMDCEMLQFSDFPVQFAFTMTMRVLDSQSWNGEKHFYPLTYS</sequence>
<dbReference type="EMBL" id="DYDO01000002">
    <property type="protein sequence ID" value="DBA32030.1"/>
    <property type="molecule type" value="Genomic_DNA"/>
</dbReference>
<keyword evidence="3" id="KW-1185">Reference proteome</keyword>
<accession>A0AAV3B377</accession>
<reference evidence="2" key="1">
    <citation type="thesis" date="2020" institute="ProQuest LLC" country="789 East Eisenhower Parkway, Ann Arbor, MI, USA">
        <title>Comparative Genomics and Chromosome Evolution.</title>
        <authorList>
            <person name="Mudd A.B."/>
        </authorList>
    </citation>
    <scope>NUCLEOTIDE SEQUENCE</scope>
    <source>
        <strain evidence="2">1538</strain>
        <tissue evidence="2">Blood</tissue>
    </source>
</reference>
<feature type="region of interest" description="Disordered" evidence="1">
    <location>
        <begin position="25"/>
        <end position="44"/>
    </location>
</feature>
<proteinExistence type="predicted"/>
<dbReference type="AlphaFoldDB" id="A0AAV3B377"/>
<evidence type="ECO:0000256" key="1">
    <source>
        <dbReference type="SAM" id="MobiDB-lite"/>
    </source>
</evidence>
<dbReference type="Proteomes" id="UP001181693">
    <property type="component" value="Unassembled WGS sequence"/>
</dbReference>
<gene>
    <name evidence="2" type="ORF">GDO54_007782</name>
</gene>